<dbReference type="CDD" id="cd01991">
    <property type="entry name" value="Asn_synthase_B_C"/>
    <property type="match status" value="1"/>
</dbReference>
<evidence type="ECO:0000313" key="7">
    <source>
        <dbReference type="EMBL" id="KAG9071915.1"/>
    </source>
</evidence>
<evidence type="ECO:0000313" key="8">
    <source>
        <dbReference type="Proteomes" id="UP000707451"/>
    </source>
</evidence>
<dbReference type="InterPro" id="IPR051857">
    <property type="entry name" value="Asn_synthetase_domain"/>
</dbReference>
<evidence type="ECO:0000256" key="3">
    <source>
        <dbReference type="ARBA" id="ARBA00022962"/>
    </source>
</evidence>
<dbReference type="SUPFAM" id="SSF52833">
    <property type="entry name" value="Thioredoxin-like"/>
    <property type="match status" value="1"/>
</dbReference>
<dbReference type="InterPro" id="IPR017932">
    <property type="entry name" value="GATase_2_dom"/>
</dbReference>
<dbReference type="GO" id="GO:0006529">
    <property type="term" value="P:asparagine biosynthetic process"/>
    <property type="evidence" value="ECO:0007669"/>
    <property type="project" value="UniProtKB-KW"/>
</dbReference>
<dbReference type="PROSITE" id="PS51278">
    <property type="entry name" value="GATASE_TYPE_2"/>
    <property type="match status" value="1"/>
</dbReference>
<dbReference type="InterPro" id="IPR001962">
    <property type="entry name" value="Asn_synthase"/>
</dbReference>
<name>A0A9P7Y2U0_9FUNG</name>
<protein>
    <recommendedName>
        <fullName evidence="9">Glutamine amidotransferase type-2 domain-containing protein</fullName>
    </recommendedName>
</protein>
<dbReference type="Pfam" id="PF00733">
    <property type="entry name" value="Asn_synthase"/>
    <property type="match status" value="2"/>
</dbReference>
<dbReference type="EMBL" id="JAHRHY010000002">
    <property type="protein sequence ID" value="KAG9071915.1"/>
    <property type="molecule type" value="Genomic_DNA"/>
</dbReference>
<evidence type="ECO:0000256" key="4">
    <source>
        <dbReference type="SAM" id="MobiDB-lite"/>
    </source>
</evidence>
<dbReference type="InterPro" id="IPR004045">
    <property type="entry name" value="Glutathione_S-Trfase_N"/>
</dbReference>
<dbReference type="OrthoDB" id="10252281at2759"/>
<organism evidence="7 8">
    <name type="scientific">Linnemannia hyalina</name>
    <dbReference type="NCBI Taxonomy" id="64524"/>
    <lineage>
        <taxon>Eukaryota</taxon>
        <taxon>Fungi</taxon>
        <taxon>Fungi incertae sedis</taxon>
        <taxon>Mucoromycota</taxon>
        <taxon>Mortierellomycotina</taxon>
        <taxon>Mortierellomycetes</taxon>
        <taxon>Mortierellales</taxon>
        <taxon>Mortierellaceae</taxon>
        <taxon>Linnemannia</taxon>
    </lineage>
</organism>
<dbReference type="InterPro" id="IPR014729">
    <property type="entry name" value="Rossmann-like_a/b/a_fold"/>
</dbReference>
<dbReference type="Gene3D" id="3.60.20.10">
    <property type="entry name" value="Glutamine Phosphoribosylpyrophosphate, subunit 1, domain 1"/>
    <property type="match status" value="1"/>
</dbReference>
<sequence length="799" mass="89223">MCGILFSIQDRNVEPTENFAPTWSTLQELNSRRGPSAQDSHNVALSQPRNDSLDPTWSSNIDMTFYGAVLHLRGDQVTRQPHVSSTGNVLIWNGEIFDGIAVDHHENDGRVLMDQLEAISARCRDGPHDHRHDFLNLMAKIEGPYAFVYFHAHSQSVYFGRDCLGRRSLLWHKSDQVESRIELPFILTSTGYSAFRSELLRLEEVPADGIYSLSLVSNSPKVITKHPWVPAQTSSANEPGTMTLPFGRVNSAIPQDSELSAPFADGVKFDQAHPNVVPPITEDMKEAITGMIEVLGDSVRRRVQDIPRTGLVHDARVGILFSGGLDCLCLAALADKFLPEGEAIDLLNVGFENPRSVKAKAAEEALAQKRLKKKQGAVESSGPVGGERANNEYAKPAKPDTRFNVPDRTTGYESLAELRKISPRRHWNFVEVNVPFEEAMAQRSEILERIAPLETVMDLSIAMAFWFASRGIGYIKNDQGELEAYTSQAKVLLSGLGADEQLGGYSRHKDQFTAAGWEGLIHELQLDLNRISTRNLGRDDRIISDHGKEARYPFLSTNVVQFLSKLRVDLKVDLSAWAWIESTTRKLETPVGIFHAIALLLSITIRIMLHLKGVKYINKVITAEDVAADRPALPFGQVPVLIETKADGTTLELGESLAIEHYLAEKFGWLGTTPEESATLKSISLNIYFSLYNNCFVPKTPIHESIADPSSVFNTKTLPLFIATQERWLMKNGNNGHYWGDRLTYPDLTLLHWIRLFEGLGLKLDEEGPIKKVEKTVMAMEEWKGMFEAFHPFSSIDAI</sequence>
<evidence type="ECO:0000259" key="6">
    <source>
        <dbReference type="PROSITE" id="PS51278"/>
    </source>
</evidence>
<gene>
    <name evidence="7" type="ORF">KI688_006134</name>
</gene>
<dbReference type="SUPFAM" id="SSF52402">
    <property type="entry name" value="Adenine nucleotide alpha hydrolases-like"/>
    <property type="match status" value="1"/>
</dbReference>
<reference evidence="7" key="1">
    <citation type="submission" date="2021-06" db="EMBL/GenBank/DDBJ databases">
        <title>Genome Sequence of Mortierella hyaline Strain SCG-10, a Cold-Adapted, Nitrate-Reducing Fungus Isolated from Soil in Minnesota, USA.</title>
        <authorList>
            <person name="Aldossari N."/>
        </authorList>
    </citation>
    <scope>NUCLEOTIDE SEQUENCE</scope>
    <source>
        <strain evidence="7">SCG-10</strain>
    </source>
</reference>
<feature type="domain" description="Glutamine amidotransferase type-2" evidence="6">
    <location>
        <begin position="2"/>
        <end position="216"/>
    </location>
</feature>
<dbReference type="Gene3D" id="3.40.30.10">
    <property type="entry name" value="Glutaredoxin"/>
    <property type="match status" value="1"/>
</dbReference>
<dbReference type="AlphaFoldDB" id="A0A9P7Y2U0"/>
<keyword evidence="1" id="KW-0028">Amino-acid biosynthesis</keyword>
<comment type="caution">
    <text evidence="7">The sequence shown here is derived from an EMBL/GenBank/DDBJ whole genome shotgun (WGS) entry which is preliminary data.</text>
</comment>
<dbReference type="InterPro" id="IPR036282">
    <property type="entry name" value="Glutathione-S-Trfase_C_sf"/>
</dbReference>
<dbReference type="SUPFAM" id="SSF47616">
    <property type="entry name" value="GST C-terminal domain-like"/>
    <property type="match status" value="1"/>
</dbReference>
<dbReference type="PROSITE" id="PS50404">
    <property type="entry name" value="GST_NTER"/>
    <property type="match status" value="1"/>
</dbReference>
<feature type="domain" description="GST N-terminal" evidence="5">
    <location>
        <begin position="589"/>
        <end position="671"/>
    </location>
</feature>
<dbReference type="Gene3D" id="1.20.1050.10">
    <property type="match status" value="1"/>
</dbReference>
<keyword evidence="3" id="KW-0315">Glutamine amidotransferase</keyword>
<dbReference type="Proteomes" id="UP000707451">
    <property type="component" value="Unassembled WGS sequence"/>
</dbReference>
<dbReference type="Gene3D" id="3.40.50.620">
    <property type="entry name" value="HUPs"/>
    <property type="match status" value="1"/>
</dbReference>
<proteinExistence type="predicted"/>
<feature type="region of interest" description="Disordered" evidence="4">
    <location>
        <begin position="30"/>
        <end position="51"/>
    </location>
</feature>
<feature type="region of interest" description="Disordered" evidence="4">
    <location>
        <begin position="372"/>
        <end position="406"/>
    </location>
</feature>
<evidence type="ECO:0000256" key="2">
    <source>
        <dbReference type="ARBA" id="ARBA00022888"/>
    </source>
</evidence>
<feature type="compositionally biased region" description="Polar residues" evidence="4">
    <location>
        <begin position="37"/>
        <end position="51"/>
    </location>
</feature>
<dbReference type="SUPFAM" id="SSF56235">
    <property type="entry name" value="N-terminal nucleophile aminohydrolases (Ntn hydrolases)"/>
    <property type="match status" value="1"/>
</dbReference>
<dbReference type="InterPro" id="IPR029055">
    <property type="entry name" value="Ntn_hydrolases_N"/>
</dbReference>
<evidence type="ECO:0000259" key="5">
    <source>
        <dbReference type="PROSITE" id="PS50404"/>
    </source>
</evidence>
<evidence type="ECO:0000256" key="1">
    <source>
        <dbReference type="ARBA" id="ARBA00022605"/>
    </source>
</evidence>
<accession>A0A9P7Y2U0</accession>
<keyword evidence="2" id="KW-0061">Asparagine biosynthesis</keyword>
<dbReference type="GO" id="GO:0004066">
    <property type="term" value="F:asparagine synthase (glutamine-hydrolyzing) activity"/>
    <property type="evidence" value="ECO:0007669"/>
    <property type="project" value="InterPro"/>
</dbReference>
<dbReference type="PANTHER" id="PTHR45937:SF1">
    <property type="entry name" value="ASPARAGINE SYNTHETASE DOMAIN-CONTAINING PROTEIN 1"/>
    <property type="match status" value="1"/>
</dbReference>
<dbReference type="PANTHER" id="PTHR45937">
    <property type="entry name" value="ASPARAGINE SYNTHETASE DOMAIN-CONTAINING PROTEIN 1"/>
    <property type="match status" value="1"/>
</dbReference>
<evidence type="ECO:0008006" key="9">
    <source>
        <dbReference type="Google" id="ProtNLM"/>
    </source>
</evidence>
<dbReference type="InterPro" id="IPR036249">
    <property type="entry name" value="Thioredoxin-like_sf"/>
</dbReference>
<keyword evidence="8" id="KW-1185">Reference proteome</keyword>